<evidence type="ECO:0000256" key="2">
    <source>
        <dbReference type="SAM" id="MobiDB-lite"/>
    </source>
</evidence>
<proteinExistence type="predicted"/>
<dbReference type="AlphaFoldDB" id="A0A0G1MF27"/>
<evidence type="ECO:0000256" key="1">
    <source>
        <dbReference type="SAM" id="Coils"/>
    </source>
</evidence>
<evidence type="ECO:0000313" key="4">
    <source>
        <dbReference type="EMBL" id="KKU06931.1"/>
    </source>
</evidence>
<feature type="coiled-coil region" evidence="1">
    <location>
        <begin position="449"/>
        <end position="483"/>
    </location>
</feature>
<dbReference type="InterPro" id="IPR003395">
    <property type="entry name" value="RecF/RecN/SMC_N"/>
</dbReference>
<protein>
    <submittedName>
        <fullName evidence="4">Chromosome partition protein Smc</fullName>
    </submittedName>
</protein>
<dbReference type="InterPro" id="IPR027417">
    <property type="entry name" value="P-loop_NTPase"/>
</dbReference>
<keyword evidence="1" id="KW-0175">Coiled coil</keyword>
<organism evidence="4 5">
    <name type="scientific">Candidatus Magasanikbacteria bacterium GW2011_GWA2_45_39</name>
    <dbReference type="NCBI Taxonomy" id="1619041"/>
    <lineage>
        <taxon>Bacteria</taxon>
        <taxon>Candidatus Magasanikiibacteriota</taxon>
    </lineage>
</organism>
<dbReference type="PATRIC" id="fig|1619041.3.peg.585"/>
<feature type="region of interest" description="Disordered" evidence="2">
    <location>
        <begin position="611"/>
        <end position="636"/>
    </location>
</feature>
<accession>A0A0G1MF27</accession>
<name>A0A0G1MF27_9BACT</name>
<evidence type="ECO:0000313" key="5">
    <source>
        <dbReference type="Proteomes" id="UP000033999"/>
    </source>
</evidence>
<feature type="coiled-coil region" evidence="1">
    <location>
        <begin position="536"/>
        <end position="570"/>
    </location>
</feature>
<dbReference type="Proteomes" id="UP000033999">
    <property type="component" value="Unassembled WGS sequence"/>
</dbReference>
<dbReference type="SUPFAM" id="SSF52540">
    <property type="entry name" value="P-loop containing nucleoside triphosphate hydrolases"/>
    <property type="match status" value="1"/>
</dbReference>
<sequence>MYLERVEIQGFKSFAQKTVLKFLLPHGPRKGITAIVGPNGSGKSNVADAIRWVLGEQSMKALRGKKGEDVIFAGSDSRARLGFAEVMLVLNNSDHDNDIELTEIIIARRLYRDGESEYLVNGRTARLQDITLLLARAHFGQKSYTVIGQGMIDAILLASPAERKEFFDEAAGIKEFQIKRSIAVRKLVSVRENMSQADGLVREIEPRVKFLGRQVKKLEEREVVAGELLGLQKKYYGKLWHELGAHLETERVEGARIQETLALAQAAEQKVLAELHVLEKATTQSDELIALQKTYEEIVRERSSLQEEHMRLRSRIEIERVRGEARKHIETLPTPVIVERLGAISAQQEKLLEHAENAHTKEELKQILDLIRAVVESMRALLRALKEPAERVAPQKNEVSKELSDALAKTEQAVSVADVRLKQVHVSMQALSQSEAHKKSQFFDLQRVLQSAREQVFHAQQKLNNLQVQNARYETRMETLEEEMQIELPNAISEVKLKPQEDALRMNTEDMHPHILRLKHRLELIGGIDEEVVEEYKTTKERYDFLTREIEDLKKTLEATESAIKELDGILKGRRDEALKQINEHFGVFFKQLFNGGKAQLIPVYMTKEETHVEEDGDEMEADEHERAEAEDEGARGEPILAGFEIQATPPGKRIKDINILSGGERAMTSVALICAILAYHPSPFVVLDEVDAALDESNSMRFADIVDELSARTQFIVITHNRASMSKGEVLYGVTMGADGVSQLLSVKLEDAEKMVK</sequence>
<dbReference type="Gene3D" id="3.40.50.300">
    <property type="entry name" value="P-loop containing nucleotide triphosphate hydrolases"/>
    <property type="match status" value="2"/>
</dbReference>
<evidence type="ECO:0000259" key="3">
    <source>
        <dbReference type="Pfam" id="PF02463"/>
    </source>
</evidence>
<dbReference type="EMBL" id="LCKX01000018">
    <property type="protein sequence ID" value="KKU06931.1"/>
    <property type="molecule type" value="Genomic_DNA"/>
</dbReference>
<reference evidence="4 5" key="1">
    <citation type="journal article" date="2015" name="Nature">
        <title>rRNA introns, odd ribosomes, and small enigmatic genomes across a large radiation of phyla.</title>
        <authorList>
            <person name="Brown C.T."/>
            <person name="Hug L.A."/>
            <person name="Thomas B.C."/>
            <person name="Sharon I."/>
            <person name="Castelle C.J."/>
            <person name="Singh A."/>
            <person name="Wilkins M.J."/>
            <person name="Williams K.H."/>
            <person name="Banfield J.F."/>
        </authorList>
    </citation>
    <scope>NUCLEOTIDE SEQUENCE [LARGE SCALE GENOMIC DNA]</scope>
</reference>
<comment type="caution">
    <text evidence="4">The sequence shown here is derived from an EMBL/GenBank/DDBJ whole genome shotgun (WGS) entry which is preliminary data.</text>
</comment>
<dbReference type="PANTHER" id="PTHR43977">
    <property type="entry name" value="STRUCTURAL MAINTENANCE OF CHROMOSOMES PROTEIN 3"/>
    <property type="match status" value="1"/>
</dbReference>
<feature type="compositionally biased region" description="Basic and acidic residues" evidence="2">
    <location>
        <begin position="624"/>
        <end position="636"/>
    </location>
</feature>
<feature type="domain" description="RecF/RecN/SMC N-terminal" evidence="3">
    <location>
        <begin position="2"/>
        <end position="743"/>
    </location>
</feature>
<dbReference type="Pfam" id="PF02463">
    <property type="entry name" value="SMC_N"/>
    <property type="match status" value="1"/>
</dbReference>
<feature type="coiled-coil region" evidence="1">
    <location>
        <begin position="288"/>
        <end position="315"/>
    </location>
</feature>
<feature type="compositionally biased region" description="Acidic residues" evidence="2">
    <location>
        <begin position="612"/>
        <end position="623"/>
    </location>
</feature>
<gene>
    <name evidence="4" type="ORF">UX10_C0018G0002</name>
</gene>